<dbReference type="Proteomes" id="UP001139486">
    <property type="component" value="Unassembled WGS sequence"/>
</dbReference>
<dbReference type="SUPFAM" id="SSF53756">
    <property type="entry name" value="UDP-Glycosyltransferase/glycogen phosphorylase"/>
    <property type="match status" value="1"/>
</dbReference>
<name>A0A9X2HND1_9SPHN</name>
<dbReference type="GO" id="GO:0016757">
    <property type="term" value="F:glycosyltransferase activity"/>
    <property type="evidence" value="ECO:0007669"/>
    <property type="project" value="UniProtKB-KW"/>
</dbReference>
<keyword evidence="4" id="KW-1185">Reference proteome</keyword>
<keyword evidence="3" id="KW-0328">Glycosyltransferase</keyword>
<keyword evidence="3" id="KW-0808">Transferase</keyword>
<dbReference type="Pfam" id="PF13439">
    <property type="entry name" value="Glyco_transf_4"/>
    <property type="match status" value="1"/>
</dbReference>
<dbReference type="Gene3D" id="3.40.50.2000">
    <property type="entry name" value="Glycogen Phosphorylase B"/>
    <property type="match status" value="2"/>
</dbReference>
<dbReference type="PANTHER" id="PTHR12526:SF638">
    <property type="entry name" value="SPORE COAT PROTEIN SA"/>
    <property type="match status" value="1"/>
</dbReference>
<feature type="domain" description="Glycosyl transferase family 1" evidence="1">
    <location>
        <begin position="186"/>
        <end position="324"/>
    </location>
</feature>
<comment type="caution">
    <text evidence="3">The sequence shown here is derived from an EMBL/GenBank/DDBJ whole genome shotgun (WGS) entry which is preliminary data.</text>
</comment>
<organism evidence="3 4">
    <name type="scientific">Sphingomonas liriopis</name>
    <dbReference type="NCBI Taxonomy" id="2949094"/>
    <lineage>
        <taxon>Bacteria</taxon>
        <taxon>Pseudomonadati</taxon>
        <taxon>Pseudomonadota</taxon>
        <taxon>Alphaproteobacteria</taxon>
        <taxon>Sphingomonadales</taxon>
        <taxon>Sphingomonadaceae</taxon>
        <taxon>Sphingomonas</taxon>
    </lineage>
</organism>
<gene>
    <name evidence="3" type="ORF">M9979_04660</name>
</gene>
<sequence length="348" mass="36984">MAADHILTFAQDLNGGGVERAQLRLARDWLAAGRRVTLAIGDTNGALAGEIPPGLGIVPLADRRYATQARVAEVVRDLRPDIVFCPGSHYTLVAAWLRWRLKDDCPPIVAKLSNAVARGDHGRVMDAAHRVWLAQHGRFLDHLVAMTPATAAQAARLTRMERRTSVIPNPPAAPLAATPAPLPPGRVVLGVGRLVAQKRWDRLIAALPALPDDVQVVILGEGELREALERQAREAGLSERVHLPGHVADPLGAMAAARMLALPSDYEGVPGVLREALSVGTPVVATACSPSVREIVATPQLGSVVEAEDAAGFAAALAYWLDAPRPAPVPQPGADSAERYLALFDRLV</sequence>
<dbReference type="Pfam" id="PF00534">
    <property type="entry name" value="Glycos_transf_1"/>
    <property type="match status" value="1"/>
</dbReference>
<dbReference type="InterPro" id="IPR001296">
    <property type="entry name" value="Glyco_trans_1"/>
</dbReference>
<reference evidence="3" key="1">
    <citation type="submission" date="2022-05" db="EMBL/GenBank/DDBJ databases">
        <title>Sphingomonas sp. strain RP10 Genome sequencing and assembly.</title>
        <authorList>
            <person name="Kim I."/>
        </authorList>
    </citation>
    <scope>NUCLEOTIDE SEQUENCE</scope>
    <source>
        <strain evidence="3">RP10</strain>
    </source>
</reference>
<dbReference type="EC" id="2.4.-.-" evidence="3"/>
<dbReference type="EMBL" id="JAMLDY010000004">
    <property type="protein sequence ID" value="MCP3734168.1"/>
    <property type="molecule type" value="Genomic_DNA"/>
</dbReference>
<dbReference type="PANTHER" id="PTHR12526">
    <property type="entry name" value="GLYCOSYLTRANSFERASE"/>
    <property type="match status" value="1"/>
</dbReference>
<dbReference type="AlphaFoldDB" id="A0A9X2HND1"/>
<evidence type="ECO:0000259" key="1">
    <source>
        <dbReference type="Pfam" id="PF00534"/>
    </source>
</evidence>
<evidence type="ECO:0000313" key="3">
    <source>
        <dbReference type="EMBL" id="MCP3734168.1"/>
    </source>
</evidence>
<dbReference type="InterPro" id="IPR028098">
    <property type="entry name" value="Glyco_trans_4-like_N"/>
</dbReference>
<feature type="domain" description="Glycosyltransferase subfamily 4-like N-terminal" evidence="2">
    <location>
        <begin position="16"/>
        <end position="169"/>
    </location>
</feature>
<proteinExistence type="predicted"/>
<dbReference type="RefSeq" id="WP_254288167.1">
    <property type="nucleotide sequence ID" value="NZ_JAMLDY010000004.1"/>
</dbReference>
<accession>A0A9X2HND1</accession>
<protein>
    <submittedName>
        <fullName evidence="3">Glycosyltransferase</fullName>
        <ecNumber evidence="3">2.4.-.-</ecNumber>
    </submittedName>
</protein>
<evidence type="ECO:0000259" key="2">
    <source>
        <dbReference type="Pfam" id="PF13439"/>
    </source>
</evidence>
<evidence type="ECO:0000313" key="4">
    <source>
        <dbReference type="Proteomes" id="UP001139486"/>
    </source>
</evidence>